<dbReference type="EMBL" id="DSEU01000030">
    <property type="protein sequence ID" value="HEM66796.1"/>
    <property type="molecule type" value="Genomic_DNA"/>
</dbReference>
<proteinExistence type="predicted"/>
<name>A0A7J2U272_9CREN</name>
<organism evidence="1">
    <name type="scientific">Ignisphaera aggregans</name>
    <dbReference type="NCBI Taxonomy" id="334771"/>
    <lineage>
        <taxon>Archaea</taxon>
        <taxon>Thermoproteota</taxon>
        <taxon>Thermoprotei</taxon>
        <taxon>Desulfurococcales</taxon>
        <taxon>Desulfurococcaceae</taxon>
        <taxon>Ignisphaera</taxon>
    </lineage>
</organism>
<dbReference type="AlphaFoldDB" id="A0A7J2U272"/>
<gene>
    <name evidence="1" type="ORF">ENO26_04405</name>
</gene>
<accession>A0A7J2U272</accession>
<reference evidence="1" key="1">
    <citation type="journal article" date="2020" name="mSystems">
        <title>Genome- and Community-Level Interaction Insights into Carbon Utilization and Element Cycling Functions of Hydrothermarchaeota in Hydrothermal Sediment.</title>
        <authorList>
            <person name="Zhou Z."/>
            <person name="Liu Y."/>
            <person name="Xu W."/>
            <person name="Pan J."/>
            <person name="Luo Z.H."/>
            <person name="Li M."/>
        </authorList>
    </citation>
    <scope>NUCLEOTIDE SEQUENCE [LARGE SCALE GENOMIC DNA]</scope>
    <source>
        <strain evidence="1">SpSt-125</strain>
    </source>
</reference>
<comment type="caution">
    <text evidence="1">The sequence shown here is derived from an EMBL/GenBank/DDBJ whole genome shotgun (WGS) entry which is preliminary data.</text>
</comment>
<sequence length="84" mass="9727">MDSWLVLMTIENLFYNGLEARLRFMPKMNKEMFRGLITVIGVWGLAEQSVKDKEHRVAIQLEKGSLYARSIEIEAFGENIEHIA</sequence>
<evidence type="ECO:0000313" key="1">
    <source>
        <dbReference type="EMBL" id="HEM66796.1"/>
    </source>
</evidence>
<protein>
    <submittedName>
        <fullName evidence="1">Uncharacterized protein</fullName>
    </submittedName>
</protein>